<feature type="domain" description="IGFBP N-terminal" evidence="3">
    <location>
        <begin position="19"/>
        <end position="90"/>
    </location>
</feature>
<dbReference type="AlphaFoldDB" id="A0A8B7N3R1"/>
<evidence type="ECO:0000256" key="2">
    <source>
        <dbReference type="SAM" id="SignalP"/>
    </source>
</evidence>
<evidence type="ECO:0000256" key="1">
    <source>
        <dbReference type="ARBA" id="ARBA00023157"/>
    </source>
</evidence>
<evidence type="ECO:0000313" key="4">
    <source>
        <dbReference type="Proteomes" id="UP000694843"/>
    </source>
</evidence>
<dbReference type="InterPro" id="IPR009030">
    <property type="entry name" value="Growth_fac_rcpt_cys_sf"/>
</dbReference>
<dbReference type="Proteomes" id="UP000694843">
    <property type="component" value="Unplaced"/>
</dbReference>
<dbReference type="GeneID" id="108666163"/>
<keyword evidence="1" id="KW-1015">Disulfide bond</keyword>
<dbReference type="PROSITE" id="PS51323">
    <property type="entry name" value="IGFBP_N_2"/>
    <property type="match status" value="1"/>
</dbReference>
<organism evidence="4 5">
    <name type="scientific">Hyalella azteca</name>
    <name type="common">Amphipod</name>
    <dbReference type="NCBI Taxonomy" id="294128"/>
    <lineage>
        <taxon>Eukaryota</taxon>
        <taxon>Metazoa</taxon>
        <taxon>Ecdysozoa</taxon>
        <taxon>Arthropoda</taxon>
        <taxon>Crustacea</taxon>
        <taxon>Multicrustacea</taxon>
        <taxon>Malacostraca</taxon>
        <taxon>Eumalacostraca</taxon>
        <taxon>Peracarida</taxon>
        <taxon>Amphipoda</taxon>
        <taxon>Senticaudata</taxon>
        <taxon>Talitrida</taxon>
        <taxon>Talitroidea</taxon>
        <taxon>Hyalellidae</taxon>
        <taxon>Hyalella</taxon>
    </lineage>
</organism>
<keyword evidence="2" id="KW-0732">Signal</keyword>
<evidence type="ECO:0000313" key="5">
    <source>
        <dbReference type="RefSeq" id="XP_018008471.1"/>
    </source>
</evidence>
<protein>
    <submittedName>
        <fullName evidence="5">Single insulin-like growth factor-binding domain protein-2</fullName>
    </submittedName>
</protein>
<name>A0A8B7N3R1_HYAAZ</name>
<gene>
    <name evidence="5" type="primary">LOC108666163</name>
</gene>
<accession>A0A8B7N3R1</accession>
<dbReference type="KEGG" id="hazt:108666163"/>
<dbReference type="Gene3D" id="4.10.40.20">
    <property type="match status" value="1"/>
</dbReference>
<keyword evidence="4" id="KW-1185">Reference proteome</keyword>
<feature type="signal peptide" evidence="2">
    <location>
        <begin position="1"/>
        <end position="20"/>
    </location>
</feature>
<evidence type="ECO:0000259" key="3">
    <source>
        <dbReference type="PROSITE" id="PS51323"/>
    </source>
</evidence>
<reference evidence="5" key="1">
    <citation type="submission" date="2025-08" db="UniProtKB">
        <authorList>
            <consortium name="RefSeq"/>
        </authorList>
    </citation>
    <scope>IDENTIFICATION</scope>
    <source>
        <tissue evidence="5">Whole organism</tissue>
    </source>
</reference>
<dbReference type="GO" id="GO:0005576">
    <property type="term" value="C:extracellular region"/>
    <property type="evidence" value="ECO:0007669"/>
    <property type="project" value="InterPro"/>
</dbReference>
<proteinExistence type="predicted"/>
<dbReference type="InterPro" id="IPR000867">
    <property type="entry name" value="IGFBP-like"/>
</dbReference>
<dbReference type="OrthoDB" id="5976811at2759"/>
<feature type="chain" id="PRO_5034215915" evidence="2">
    <location>
        <begin position="21"/>
        <end position="106"/>
    </location>
</feature>
<dbReference type="SUPFAM" id="SSF57184">
    <property type="entry name" value="Growth factor receptor domain"/>
    <property type="match status" value="1"/>
</dbReference>
<sequence length="106" mass="10934">MFKAALILAVSLVLTWSAEGVICPPCVPAHLSPPENCSHGTTLDLCGCRLTCLKGLCERCGGPGNIHGRCRRSMNCIPSYPDGSGVCGHPGEVGPAVGCVLSQVDN</sequence>
<dbReference type="RefSeq" id="XP_018008471.1">
    <property type="nucleotide sequence ID" value="XM_018152982.2"/>
</dbReference>